<comment type="caution">
    <text evidence="2">The sequence shown here is derived from an EMBL/GenBank/DDBJ whole genome shotgun (WGS) entry which is preliminary data.</text>
</comment>
<evidence type="ECO:0000313" key="3">
    <source>
        <dbReference type="Proteomes" id="UP001165060"/>
    </source>
</evidence>
<evidence type="ECO:0000256" key="1">
    <source>
        <dbReference type="SAM" id="Phobius"/>
    </source>
</evidence>
<keyword evidence="1" id="KW-0472">Membrane</keyword>
<accession>A0ABQ6M4Y8</accession>
<dbReference type="EMBL" id="BRYB01003717">
    <property type="protein sequence ID" value="GMI19405.1"/>
    <property type="molecule type" value="Genomic_DNA"/>
</dbReference>
<evidence type="ECO:0008006" key="4">
    <source>
        <dbReference type="Google" id="ProtNLM"/>
    </source>
</evidence>
<organism evidence="2 3">
    <name type="scientific">Tetraparma gracilis</name>
    <dbReference type="NCBI Taxonomy" id="2962635"/>
    <lineage>
        <taxon>Eukaryota</taxon>
        <taxon>Sar</taxon>
        <taxon>Stramenopiles</taxon>
        <taxon>Ochrophyta</taxon>
        <taxon>Bolidophyceae</taxon>
        <taxon>Parmales</taxon>
        <taxon>Triparmaceae</taxon>
        <taxon>Tetraparma</taxon>
    </lineage>
</organism>
<keyword evidence="1" id="KW-1133">Transmembrane helix</keyword>
<reference evidence="2 3" key="1">
    <citation type="journal article" date="2023" name="Commun. Biol.">
        <title>Genome analysis of Parmales, the sister group of diatoms, reveals the evolutionary specialization of diatoms from phago-mixotrophs to photoautotrophs.</title>
        <authorList>
            <person name="Ban H."/>
            <person name="Sato S."/>
            <person name="Yoshikawa S."/>
            <person name="Yamada K."/>
            <person name="Nakamura Y."/>
            <person name="Ichinomiya M."/>
            <person name="Sato N."/>
            <person name="Blanc-Mathieu R."/>
            <person name="Endo H."/>
            <person name="Kuwata A."/>
            <person name="Ogata H."/>
        </authorList>
    </citation>
    <scope>NUCLEOTIDE SEQUENCE [LARGE SCALE GENOMIC DNA]</scope>
</reference>
<protein>
    <recommendedName>
        <fullName evidence="4">DUF4149 domain-containing protein</fullName>
    </recommendedName>
</protein>
<feature type="transmembrane region" description="Helical" evidence="1">
    <location>
        <begin position="45"/>
        <end position="66"/>
    </location>
</feature>
<feature type="transmembrane region" description="Helical" evidence="1">
    <location>
        <begin position="78"/>
        <end position="98"/>
    </location>
</feature>
<proteinExistence type="predicted"/>
<keyword evidence="1" id="KW-0812">Transmembrane</keyword>
<feature type="transmembrane region" description="Helical" evidence="1">
    <location>
        <begin position="141"/>
        <end position="163"/>
    </location>
</feature>
<gene>
    <name evidence="2" type="ORF">TeGR_g8827</name>
</gene>
<evidence type="ECO:0000313" key="2">
    <source>
        <dbReference type="EMBL" id="GMI19405.1"/>
    </source>
</evidence>
<name>A0ABQ6M4Y8_9STRA</name>
<sequence length="170" mass="18334">MLALLALIWNGALNGAMGCLFLFKPSILLSFFYTGELDSFPAPDAFLTSICQYFGVTLLTLSFLYLHYIPFADKRGPGLRMAMMLSLLYIAVALTRFLPEDASPSASTFEYMKDALEGSLGSTLSELVGGAKAVAPNKQEAAIRTLVIQGFTFALSLAGMLTAPKKAKKD</sequence>
<dbReference type="Proteomes" id="UP001165060">
    <property type="component" value="Unassembled WGS sequence"/>
</dbReference>
<keyword evidence="3" id="KW-1185">Reference proteome</keyword>